<sequence>MKLSAVLTLLFILSPLSALAAEGLSFSFGPVEIGKARNSINLRDFKLTHRRNGKVARARFVKGSVQWVRDENNLLSPRARVAIKVKKKNDIFIKYKGSGIIPVDKLKHVYTEIYVNLFDPKVIEVFMGPKLIETITISAKKAKRKNAQKSKLIDYSCVPYSLDILGLEGEYYSIGCRLERTGQFGKERPRLIVKLEATNFTLPDGSGSPFTVFLKDNSPVYIPLVNRRGMKTKVKITAKLPRRMHRLKTAFGFGPYFFDSSKGGKTENKTIAPAIMLYGKFDLYENSSLRFFDALMARGTIFNNSGLYFAYTIASVFDNRLTFVPLLGAQGLSFKFKGDDKFDHRFIYPQGFEVVYKHAFGLENYTMVYGMFLSTSSREDYENLWLRMGKRWFLEINYIRWGRDDSKASMWGLSAGIPFFSLF</sequence>
<protein>
    <submittedName>
        <fullName evidence="2">Uncharacterized protein</fullName>
    </submittedName>
</protein>
<comment type="caution">
    <text evidence="2">The sequence shown here is derived from an EMBL/GenBank/DDBJ whole genome shotgun (WGS) entry which is preliminary data.</text>
</comment>
<reference evidence="3" key="1">
    <citation type="journal article" date="2017" name="Proc. Natl. Acad. Sci. U.S.A.">
        <title>Simulation of Deepwater Horizon oil plume reveals substrate specialization within a complex community of hydrocarbon-degraders.</title>
        <authorList>
            <person name="Hu P."/>
            <person name="Dubinsky E.A."/>
            <person name="Probst A.J."/>
            <person name="Wang J."/>
            <person name="Sieber C.M.K."/>
            <person name="Tom L.M."/>
            <person name="Gardinali P."/>
            <person name="Banfield J.F."/>
            <person name="Atlas R.M."/>
            <person name="Andersen G.L."/>
        </authorList>
    </citation>
    <scope>NUCLEOTIDE SEQUENCE [LARGE SCALE GENOMIC DNA]</scope>
</reference>
<proteinExistence type="predicted"/>
<dbReference type="EMBL" id="MAAO01000006">
    <property type="protein sequence ID" value="OUR97312.1"/>
    <property type="molecule type" value="Genomic_DNA"/>
</dbReference>
<evidence type="ECO:0000313" key="3">
    <source>
        <dbReference type="Proteomes" id="UP000196531"/>
    </source>
</evidence>
<feature type="chain" id="PRO_5012531523" evidence="1">
    <location>
        <begin position="21"/>
        <end position="423"/>
    </location>
</feature>
<accession>A0A1Y5FFD1</accession>
<evidence type="ECO:0000313" key="2">
    <source>
        <dbReference type="EMBL" id="OUR97312.1"/>
    </source>
</evidence>
<keyword evidence="1" id="KW-0732">Signal</keyword>
<dbReference type="AlphaFoldDB" id="A0A1Y5FFD1"/>
<organism evidence="2 3">
    <name type="scientific">Halobacteriovorax marinus</name>
    <dbReference type="NCBI Taxonomy" id="97084"/>
    <lineage>
        <taxon>Bacteria</taxon>
        <taxon>Pseudomonadati</taxon>
        <taxon>Bdellovibrionota</taxon>
        <taxon>Bacteriovoracia</taxon>
        <taxon>Bacteriovoracales</taxon>
        <taxon>Halobacteriovoraceae</taxon>
        <taxon>Halobacteriovorax</taxon>
    </lineage>
</organism>
<name>A0A1Y5FFD1_9BACT</name>
<dbReference type="Proteomes" id="UP000196531">
    <property type="component" value="Unassembled WGS sequence"/>
</dbReference>
<gene>
    <name evidence="2" type="ORF">A9Q84_13385</name>
</gene>
<feature type="signal peptide" evidence="1">
    <location>
        <begin position="1"/>
        <end position="20"/>
    </location>
</feature>
<evidence type="ECO:0000256" key="1">
    <source>
        <dbReference type="SAM" id="SignalP"/>
    </source>
</evidence>